<protein>
    <submittedName>
        <fullName evidence="1">Uncharacterized protein</fullName>
    </submittedName>
</protein>
<sequence>MDYVAVLERVSQVIEEEVLININGITFTGFSTLCPYPVVEGKQYKVKLGLTILDDVIIKQLDQPHEKLIQIGEGFSYLIRGRVKDNTLESIVSFEDDFLLDFAYLNGEFIELYVDRISVEFL</sequence>
<dbReference type="PIRSF" id="PIRSF019853">
    <property type="entry name" value="UCP019853"/>
    <property type="match status" value="1"/>
</dbReference>
<keyword evidence="2" id="KW-1185">Reference proteome</keyword>
<evidence type="ECO:0000313" key="2">
    <source>
        <dbReference type="Proteomes" id="UP000298246"/>
    </source>
</evidence>
<dbReference type="InterPro" id="IPR016767">
    <property type="entry name" value="UCP019853"/>
</dbReference>
<dbReference type="EMBL" id="MYFO01000043">
    <property type="protein sequence ID" value="TFE83764.1"/>
    <property type="molecule type" value="Genomic_DNA"/>
</dbReference>
<name>A0A4Y8PSJ0_9BACL</name>
<reference evidence="1 2" key="1">
    <citation type="submission" date="2017-03" db="EMBL/GenBank/DDBJ databases">
        <title>Isolation of Levoglucosan Utilizing Bacteria.</title>
        <authorList>
            <person name="Arya A.S."/>
        </authorList>
    </citation>
    <scope>NUCLEOTIDE SEQUENCE [LARGE SCALE GENOMIC DNA]</scope>
    <source>
        <strain evidence="1 2">MEC069</strain>
    </source>
</reference>
<gene>
    <name evidence="1" type="ORF">B5M42_22055</name>
</gene>
<dbReference type="OrthoDB" id="2877688at2"/>
<dbReference type="RefSeq" id="WP_134756839.1">
    <property type="nucleotide sequence ID" value="NZ_MYFO02000009.1"/>
</dbReference>
<dbReference type="AlphaFoldDB" id="A0A4Y8PSJ0"/>
<evidence type="ECO:0000313" key="1">
    <source>
        <dbReference type="EMBL" id="TFE83764.1"/>
    </source>
</evidence>
<dbReference type="Proteomes" id="UP000298246">
    <property type="component" value="Unassembled WGS sequence"/>
</dbReference>
<comment type="caution">
    <text evidence="1">The sequence shown here is derived from an EMBL/GenBank/DDBJ whole genome shotgun (WGS) entry which is preliminary data.</text>
</comment>
<proteinExistence type="predicted"/>
<accession>A0A4Y8PSJ0</accession>
<organism evidence="1 2">
    <name type="scientific">Paenibacillus athensensis</name>
    <dbReference type="NCBI Taxonomy" id="1967502"/>
    <lineage>
        <taxon>Bacteria</taxon>
        <taxon>Bacillati</taxon>
        <taxon>Bacillota</taxon>
        <taxon>Bacilli</taxon>
        <taxon>Bacillales</taxon>
        <taxon>Paenibacillaceae</taxon>
        <taxon>Paenibacillus</taxon>
    </lineage>
</organism>